<dbReference type="Gene3D" id="1.20.5.4130">
    <property type="match status" value="1"/>
</dbReference>
<dbReference type="GO" id="GO:0006952">
    <property type="term" value="P:defense response"/>
    <property type="evidence" value="ECO:0007669"/>
    <property type="project" value="UniProtKB-KW"/>
</dbReference>
<dbReference type="Gramene" id="TraesCS2B03G0129600.1">
    <property type="protein sequence ID" value="TraesCS2B03G0129600.1.CDS1"/>
    <property type="gene ID" value="TraesCS2B03G0129600"/>
</dbReference>
<dbReference type="Gene3D" id="3.80.10.10">
    <property type="entry name" value="Ribonuclease Inhibitor"/>
    <property type="match status" value="2"/>
</dbReference>
<dbReference type="InterPro" id="IPR002182">
    <property type="entry name" value="NB-ARC"/>
</dbReference>
<dbReference type="InterPro" id="IPR056789">
    <property type="entry name" value="LRR_R13L1-DRL21"/>
</dbReference>
<evidence type="ECO:0000256" key="2">
    <source>
        <dbReference type="ARBA" id="ARBA00022614"/>
    </source>
</evidence>
<dbReference type="Gene3D" id="1.10.10.10">
    <property type="entry name" value="Winged helix-like DNA-binding domain superfamily/Winged helix DNA-binding domain"/>
    <property type="match status" value="1"/>
</dbReference>
<reference evidence="8" key="1">
    <citation type="submission" date="2018-08" db="EMBL/GenBank/DDBJ databases">
        <authorList>
            <person name="Rossello M."/>
        </authorList>
    </citation>
    <scope>NUCLEOTIDE SEQUENCE [LARGE SCALE GENOMIC DNA]</scope>
    <source>
        <strain evidence="8">cv. Chinese Spring</strain>
    </source>
</reference>
<sequence>MAASAIGGWVASAFITKLVEKVCSYAGDQYEYQRKDTKEKLRILEKNLSSIQTAIHIAERVQAKNTAMGSWLRRIKDAACQAEDVLDLFDYRVLQAQAEDRGMISSVASAAAGSSSSSASTITTASTTTSSSSGSTVNQSVRLLKRFLFSDEDIDELISVVDKFVEIDSEMQRFLDFVKIEDSKPEQAVQWRTTSSMPSSGKFFGRVNEENHLKKLLVQINEQSSQPYDVISIVGIGGVGKTALVQRVYNHFHDTHHFDLTVWLHVSDKFDVVRLTKEMAESDNLSSSLDQAQRILRDKLNGKKALIVLDDVWNVLRSQLENLFKPLKFASKGSKVIVTTRSKNVASMNESTEIMELHGLEDEDYWDFFSQCAFGDANPSDFPKLKKIGQEVVSKLAGSPLAAMTVGSSLKPVLKEKHWSSICGRKLCQIEQKEDDIIPVLRLSYEHLPDHLKQCFVYFALFPKKYHLQGDELVQMWRAHGFLNTDAPDEIAYRYINDLLQLSFIEKVPSQDDHYVVHDLLHDFAESVSNGEHFRIEDKLQVCVPRNVRHLYVSASSISEVYWILQEFTELKKNLRSLIICKAEEGASQKRIPSSTFNYGLGQTLQELRSLRVLVLHNPDGILPDKIDHLKHLRYLNIHGSMRFINVPESLFKLYHLHGLSLQTHQDRIVEKELQEGLSRLTQLRYLKAPKKIISGIEWIGKLRSLQELEEYKVKSNMKRNICQLRELNELRGTLTITNLQNVRCSKEANEARLFDKKNLNKLALSWNHLKQSTNSDHEGVFEGLQPNANLRALCVRGYMGIKSPSWLSFEYASNIHSIELLCCHHWKTLPPFGSLPFLQKLRIMRLTKLEKIDSGFYGNAAEAFPSLEELLFEGMTQWKGWSGVENNQNVFPRLRDIRIQKCNKLMGPLPFPPSFNKIKISVCDSASEKVISHEPEDTADASMPLGVQLSLDRLELLFTSLQTSSLATVHMLDISSDCLEAFNSDQEEWLQQLTSVKEIRFTGCLKLTSLPSNMIDLTSLESLCIEKCPKLELLPQTGLPISLKKLNVIRCSKTFSQLCSEINISSTNTIHQVIVREPIVGNAIKRRRTSSQ</sequence>
<organism evidence="8">
    <name type="scientific">Triticum aestivum</name>
    <name type="common">Wheat</name>
    <dbReference type="NCBI Taxonomy" id="4565"/>
    <lineage>
        <taxon>Eukaryota</taxon>
        <taxon>Viridiplantae</taxon>
        <taxon>Streptophyta</taxon>
        <taxon>Embryophyta</taxon>
        <taxon>Tracheophyta</taxon>
        <taxon>Spermatophyta</taxon>
        <taxon>Magnoliopsida</taxon>
        <taxon>Liliopsida</taxon>
        <taxon>Poales</taxon>
        <taxon>Poaceae</taxon>
        <taxon>BOP clade</taxon>
        <taxon>Pooideae</taxon>
        <taxon>Triticodae</taxon>
        <taxon>Triticeae</taxon>
        <taxon>Triticinae</taxon>
        <taxon>Triticum</taxon>
    </lineage>
</organism>
<dbReference type="InterPro" id="IPR058922">
    <property type="entry name" value="WHD_DRP"/>
</dbReference>
<evidence type="ECO:0000256" key="1">
    <source>
        <dbReference type="ARBA" id="ARBA00008894"/>
    </source>
</evidence>
<dbReference type="SMR" id="A0A3B6BYD9"/>
<protein>
    <recommendedName>
        <fullName evidence="7">AAA+ ATPase domain-containing protein</fullName>
    </recommendedName>
</protein>
<dbReference type="Gene3D" id="3.40.50.300">
    <property type="entry name" value="P-loop containing nucleotide triphosphate hydrolases"/>
    <property type="match status" value="1"/>
</dbReference>
<name>A0A3B6BYD9_WHEAT</name>
<evidence type="ECO:0000256" key="6">
    <source>
        <dbReference type="ARBA" id="ARBA00022840"/>
    </source>
</evidence>
<dbReference type="SUPFAM" id="SSF52058">
    <property type="entry name" value="L domain-like"/>
    <property type="match status" value="2"/>
</dbReference>
<dbReference type="GO" id="GO:0043531">
    <property type="term" value="F:ADP binding"/>
    <property type="evidence" value="ECO:0007669"/>
    <property type="project" value="InterPro"/>
</dbReference>
<dbReference type="EnsemblPlants" id="TraesCS2B02G061100.1">
    <property type="protein sequence ID" value="TraesCS2B02G061100.1.cds1"/>
    <property type="gene ID" value="TraesCS2B02G061100"/>
</dbReference>
<accession>A0A3B6BYD9</accession>
<evidence type="ECO:0000256" key="3">
    <source>
        <dbReference type="ARBA" id="ARBA00022737"/>
    </source>
</evidence>
<comment type="similarity">
    <text evidence="1">Belongs to the disease resistance NB-LRR family.</text>
</comment>
<keyword evidence="9" id="KW-1185">Reference proteome</keyword>
<dbReference type="InterPro" id="IPR042197">
    <property type="entry name" value="Apaf_helical"/>
</dbReference>
<dbReference type="InterPro" id="IPR036388">
    <property type="entry name" value="WH-like_DNA-bd_sf"/>
</dbReference>
<evidence type="ECO:0000256" key="4">
    <source>
        <dbReference type="ARBA" id="ARBA00022741"/>
    </source>
</evidence>
<dbReference type="OrthoDB" id="694303at2759"/>
<dbReference type="Pfam" id="PF23559">
    <property type="entry name" value="WHD_DRP"/>
    <property type="match status" value="1"/>
</dbReference>
<dbReference type="Gene3D" id="1.10.8.430">
    <property type="entry name" value="Helical domain of apoptotic protease-activating factors"/>
    <property type="match status" value="1"/>
</dbReference>
<dbReference type="InterPro" id="IPR032675">
    <property type="entry name" value="LRR_dom_sf"/>
</dbReference>
<keyword evidence="5" id="KW-0611">Plant defense</keyword>
<reference evidence="8" key="2">
    <citation type="submission" date="2018-10" db="UniProtKB">
        <authorList>
            <consortium name="EnsemblPlants"/>
        </authorList>
    </citation>
    <scope>IDENTIFICATION</scope>
</reference>
<dbReference type="PANTHER" id="PTHR36766:SF40">
    <property type="entry name" value="DISEASE RESISTANCE PROTEIN RGA3"/>
    <property type="match status" value="1"/>
</dbReference>
<dbReference type="SUPFAM" id="SSF52540">
    <property type="entry name" value="P-loop containing nucleoside triphosphate hydrolases"/>
    <property type="match status" value="1"/>
</dbReference>
<dbReference type="SMART" id="SM00382">
    <property type="entry name" value="AAA"/>
    <property type="match status" value="1"/>
</dbReference>
<dbReference type="Pfam" id="PF25019">
    <property type="entry name" value="LRR_R13L1-DRL21"/>
    <property type="match status" value="1"/>
</dbReference>
<dbReference type="PRINTS" id="PR00364">
    <property type="entry name" value="DISEASERSIST"/>
</dbReference>
<dbReference type="InterPro" id="IPR003593">
    <property type="entry name" value="AAA+_ATPase"/>
</dbReference>
<dbReference type="Gramene" id="TraesCS2B02G061100.1">
    <property type="protein sequence ID" value="TraesCS2B02G061100.1.cds1"/>
    <property type="gene ID" value="TraesCS2B02G061100"/>
</dbReference>
<dbReference type="OMA" id="INSCESE"/>
<dbReference type="PANTHER" id="PTHR36766">
    <property type="entry name" value="PLANT BROAD-SPECTRUM MILDEW RESISTANCE PROTEIN RPW8"/>
    <property type="match status" value="1"/>
</dbReference>
<dbReference type="Pfam" id="PF18052">
    <property type="entry name" value="Rx_N"/>
    <property type="match status" value="1"/>
</dbReference>
<dbReference type="Pfam" id="PF00931">
    <property type="entry name" value="NB-ARC"/>
    <property type="match status" value="1"/>
</dbReference>
<evidence type="ECO:0000256" key="5">
    <source>
        <dbReference type="ARBA" id="ARBA00022821"/>
    </source>
</evidence>
<proteinExistence type="inferred from homology"/>
<dbReference type="Proteomes" id="UP000019116">
    <property type="component" value="Chromosome 2B"/>
</dbReference>
<keyword evidence="2" id="KW-0433">Leucine-rich repeat</keyword>
<dbReference type="GO" id="GO:0051707">
    <property type="term" value="P:response to other organism"/>
    <property type="evidence" value="ECO:0007669"/>
    <property type="project" value="UniProtKB-ARBA"/>
</dbReference>
<keyword evidence="3" id="KW-0677">Repeat</keyword>
<evidence type="ECO:0000313" key="9">
    <source>
        <dbReference type="Proteomes" id="UP000019116"/>
    </source>
</evidence>
<dbReference type="AlphaFoldDB" id="A0A3B6BYD9"/>
<evidence type="ECO:0000259" key="7">
    <source>
        <dbReference type="SMART" id="SM00382"/>
    </source>
</evidence>
<keyword evidence="4" id="KW-0547">Nucleotide-binding</keyword>
<evidence type="ECO:0000313" key="8">
    <source>
        <dbReference type="EnsemblPlants" id="TraesCS2B02G061100.1.cds1"/>
    </source>
</evidence>
<dbReference type="InterPro" id="IPR027417">
    <property type="entry name" value="P-loop_NTPase"/>
</dbReference>
<dbReference type="STRING" id="4565.A0A3B6BYD9"/>
<feature type="domain" description="AAA+ ATPase" evidence="7">
    <location>
        <begin position="227"/>
        <end position="361"/>
    </location>
</feature>
<keyword evidence="6" id="KW-0067">ATP-binding</keyword>
<dbReference type="InterPro" id="IPR041118">
    <property type="entry name" value="Rx_N"/>
</dbReference>
<dbReference type="GO" id="GO:0005524">
    <property type="term" value="F:ATP binding"/>
    <property type="evidence" value="ECO:0007669"/>
    <property type="project" value="UniProtKB-KW"/>
</dbReference>